<organism evidence="1 2">
    <name type="scientific">Pieris macdunnoughi</name>
    <dbReference type="NCBI Taxonomy" id="345717"/>
    <lineage>
        <taxon>Eukaryota</taxon>
        <taxon>Metazoa</taxon>
        <taxon>Ecdysozoa</taxon>
        <taxon>Arthropoda</taxon>
        <taxon>Hexapoda</taxon>
        <taxon>Insecta</taxon>
        <taxon>Pterygota</taxon>
        <taxon>Neoptera</taxon>
        <taxon>Endopterygota</taxon>
        <taxon>Lepidoptera</taxon>
        <taxon>Glossata</taxon>
        <taxon>Ditrysia</taxon>
        <taxon>Papilionoidea</taxon>
        <taxon>Pieridae</taxon>
        <taxon>Pierinae</taxon>
        <taxon>Pieris</taxon>
    </lineage>
</organism>
<accession>A0A821WVZ9</accession>
<keyword evidence="2" id="KW-1185">Reference proteome</keyword>
<sequence length="108" mass="12217">MVTSVCQLRRELDFPISSMWGKGRQPLLTSDHFHPIARTSVTTKVAGLVWGGHDYNFTWRVQSSACLGMWLGSDLLFEGRISTCDESLVVDWRFPAAFLQYSLEIFSG</sequence>
<gene>
    <name evidence="1" type="ORF">PMACD_LOCUS13699</name>
</gene>
<dbReference type="Proteomes" id="UP000663880">
    <property type="component" value="Unassembled WGS sequence"/>
</dbReference>
<proteinExistence type="predicted"/>
<comment type="caution">
    <text evidence="1">The sequence shown here is derived from an EMBL/GenBank/DDBJ whole genome shotgun (WGS) entry which is preliminary data.</text>
</comment>
<protein>
    <submittedName>
        <fullName evidence="1">Uncharacterized protein</fullName>
    </submittedName>
</protein>
<evidence type="ECO:0000313" key="2">
    <source>
        <dbReference type="Proteomes" id="UP000663880"/>
    </source>
</evidence>
<dbReference type="EMBL" id="CAJOBZ010000062">
    <property type="protein sequence ID" value="CAF4929110.1"/>
    <property type="molecule type" value="Genomic_DNA"/>
</dbReference>
<evidence type="ECO:0000313" key="1">
    <source>
        <dbReference type="EMBL" id="CAF4929110.1"/>
    </source>
</evidence>
<reference evidence="1" key="1">
    <citation type="submission" date="2021-02" db="EMBL/GenBank/DDBJ databases">
        <authorList>
            <person name="Steward A R."/>
        </authorList>
    </citation>
    <scope>NUCLEOTIDE SEQUENCE</scope>
</reference>
<dbReference type="AlphaFoldDB" id="A0A821WVZ9"/>
<name>A0A821WVZ9_9NEOP</name>